<keyword evidence="3" id="KW-0805">Transcription regulation</keyword>
<sequence length="151" mass="16643">MGKILVADDEDDVRFSLERRMKRDGHSVSIAGSQAEASRIIEEASAPFDVVLTDMLMESPNSGVEVLKSALARDVFTEVVVLTAYGNVANAVECMKMGAFDYVEKNIPGVDVYELISIKIEQALERRRSSLATVRRLENFAKVREMNGEGG</sequence>
<dbReference type="InParanoid" id="A0A2S8SVJ3"/>
<name>A0A2S8SVJ3_9BACT</name>
<keyword evidence="9" id="KW-1185">Reference proteome</keyword>
<dbReference type="GO" id="GO:0000976">
    <property type="term" value="F:transcription cis-regulatory region binding"/>
    <property type="evidence" value="ECO:0007669"/>
    <property type="project" value="TreeGrafter"/>
</dbReference>
<dbReference type="GO" id="GO:0006355">
    <property type="term" value="P:regulation of DNA-templated transcription"/>
    <property type="evidence" value="ECO:0007669"/>
    <property type="project" value="TreeGrafter"/>
</dbReference>
<evidence type="ECO:0000256" key="4">
    <source>
        <dbReference type="ARBA" id="ARBA00023125"/>
    </source>
</evidence>
<dbReference type="PROSITE" id="PS50110">
    <property type="entry name" value="RESPONSE_REGULATORY"/>
    <property type="match status" value="1"/>
</dbReference>
<gene>
    <name evidence="8" type="ORF">B1R32_10375</name>
</gene>
<protein>
    <submittedName>
        <fullName evidence="8">Response regulator receiver domain-containing protein</fullName>
    </submittedName>
</protein>
<dbReference type="InterPro" id="IPR011006">
    <property type="entry name" value="CheY-like_superfamily"/>
</dbReference>
<dbReference type="SUPFAM" id="SSF52172">
    <property type="entry name" value="CheY-like"/>
    <property type="match status" value="1"/>
</dbReference>
<evidence type="ECO:0000259" key="7">
    <source>
        <dbReference type="PROSITE" id="PS50110"/>
    </source>
</evidence>
<accession>A0A2S8SVJ3</accession>
<dbReference type="GO" id="GO:0032993">
    <property type="term" value="C:protein-DNA complex"/>
    <property type="evidence" value="ECO:0007669"/>
    <property type="project" value="TreeGrafter"/>
</dbReference>
<evidence type="ECO:0000256" key="6">
    <source>
        <dbReference type="PROSITE-ProRule" id="PRU00169"/>
    </source>
</evidence>
<dbReference type="GO" id="GO:0005829">
    <property type="term" value="C:cytosol"/>
    <property type="evidence" value="ECO:0007669"/>
    <property type="project" value="TreeGrafter"/>
</dbReference>
<keyword evidence="2" id="KW-0902">Two-component regulatory system</keyword>
<dbReference type="Proteomes" id="UP000237684">
    <property type="component" value="Unassembled WGS sequence"/>
</dbReference>
<dbReference type="InterPro" id="IPR001789">
    <property type="entry name" value="Sig_transdc_resp-reg_receiver"/>
</dbReference>
<evidence type="ECO:0000256" key="1">
    <source>
        <dbReference type="ARBA" id="ARBA00022553"/>
    </source>
</evidence>
<keyword evidence="4" id="KW-0238">DNA-binding</keyword>
<comment type="caution">
    <text evidence="8">The sequence shown here is derived from an EMBL/GenBank/DDBJ whole genome shotgun (WGS) entry which is preliminary data.</text>
</comment>
<dbReference type="RefSeq" id="WP_157947523.1">
    <property type="nucleotide sequence ID" value="NZ_NIGF01000003.1"/>
</dbReference>
<organism evidence="8 9">
    <name type="scientific">Abditibacterium utsteinense</name>
    <dbReference type="NCBI Taxonomy" id="1960156"/>
    <lineage>
        <taxon>Bacteria</taxon>
        <taxon>Pseudomonadati</taxon>
        <taxon>Abditibacteriota</taxon>
        <taxon>Abditibacteriia</taxon>
        <taxon>Abditibacteriales</taxon>
        <taxon>Abditibacteriaceae</taxon>
        <taxon>Abditibacterium</taxon>
    </lineage>
</organism>
<dbReference type="GO" id="GO:0000156">
    <property type="term" value="F:phosphorelay response regulator activity"/>
    <property type="evidence" value="ECO:0007669"/>
    <property type="project" value="TreeGrafter"/>
</dbReference>
<dbReference type="SMART" id="SM00448">
    <property type="entry name" value="REC"/>
    <property type="match status" value="1"/>
</dbReference>
<dbReference type="Gene3D" id="3.40.50.2300">
    <property type="match status" value="1"/>
</dbReference>
<feature type="domain" description="Response regulatory" evidence="7">
    <location>
        <begin position="3"/>
        <end position="120"/>
    </location>
</feature>
<feature type="modified residue" description="4-aspartylphosphate" evidence="6">
    <location>
        <position position="54"/>
    </location>
</feature>
<dbReference type="PANTHER" id="PTHR48111">
    <property type="entry name" value="REGULATOR OF RPOS"/>
    <property type="match status" value="1"/>
</dbReference>
<dbReference type="PANTHER" id="PTHR48111:SF1">
    <property type="entry name" value="TWO-COMPONENT RESPONSE REGULATOR ORR33"/>
    <property type="match status" value="1"/>
</dbReference>
<evidence type="ECO:0000256" key="3">
    <source>
        <dbReference type="ARBA" id="ARBA00023015"/>
    </source>
</evidence>
<evidence type="ECO:0000256" key="2">
    <source>
        <dbReference type="ARBA" id="ARBA00023012"/>
    </source>
</evidence>
<reference evidence="8 9" key="1">
    <citation type="journal article" date="2018" name="Syst. Appl. Microbiol.">
        <title>Abditibacterium utsteinense sp. nov., the first cultivated member of candidate phylum FBP, isolated from ice-free Antarctic soil samples.</title>
        <authorList>
            <person name="Tahon G."/>
            <person name="Tytgat B."/>
            <person name="Lebbe L."/>
            <person name="Carlier A."/>
            <person name="Willems A."/>
        </authorList>
    </citation>
    <scope>NUCLEOTIDE SEQUENCE [LARGE SCALE GENOMIC DNA]</scope>
    <source>
        <strain evidence="8 9">LMG 29911</strain>
    </source>
</reference>
<dbReference type="InterPro" id="IPR039420">
    <property type="entry name" value="WalR-like"/>
</dbReference>
<proteinExistence type="predicted"/>
<evidence type="ECO:0000313" key="8">
    <source>
        <dbReference type="EMBL" id="PQV64808.1"/>
    </source>
</evidence>
<evidence type="ECO:0000256" key="5">
    <source>
        <dbReference type="ARBA" id="ARBA00023163"/>
    </source>
</evidence>
<dbReference type="Pfam" id="PF00072">
    <property type="entry name" value="Response_reg"/>
    <property type="match status" value="1"/>
</dbReference>
<dbReference type="OrthoDB" id="9800029at2"/>
<dbReference type="AlphaFoldDB" id="A0A2S8SVJ3"/>
<evidence type="ECO:0000313" key="9">
    <source>
        <dbReference type="Proteomes" id="UP000237684"/>
    </source>
</evidence>
<keyword evidence="1 6" id="KW-0597">Phosphoprotein</keyword>
<dbReference type="EMBL" id="NIGF01000003">
    <property type="protein sequence ID" value="PQV64808.1"/>
    <property type="molecule type" value="Genomic_DNA"/>
</dbReference>
<keyword evidence="5" id="KW-0804">Transcription</keyword>